<dbReference type="EMBL" id="JAENIM010000016">
    <property type="protein sequence ID" value="MBK1790167.1"/>
    <property type="molecule type" value="Genomic_DNA"/>
</dbReference>
<keyword evidence="2" id="KW-1185">Reference proteome</keyword>
<dbReference type="RefSeq" id="WP_200310206.1">
    <property type="nucleotide sequence ID" value="NZ_JAENIM010000016.1"/>
</dbReference>
<comment type="caution">
    <text evidence="1">The sequence shown here is derived from an EMBL/GenBank/DDBJ whole genome shotgun (WGS) entry which is preliminary data.</text>
</comment>
<sequence>MNLHQRTAFTAAFSLVLCAQHSTLTAEDYQIPGLPTPLSSSLPYDVDIPALRALSVDPQKQNPPFTIPEENIPLAQRWFDIFSWQTFLALNWPADASGNPDTSKTLSDNSSPRVWEGFVEIGQVFREDGKAPDEWSQAVKNSWKDRTLWINGMGLTDSKSTGDGTINAPLLDESLQAFTGPMIDQNGKWVRYQVAINNVEFDYLVKNELYNQDGQAKFTETQKIQFPANNGTESYGAMEIKMSWLQLSEESPRERFFIRNAKVIPHTGEPFKADFGLVGMHIAVRTQSAPTWIWATFEQVDNTTTNNLERDSKGRSLRPNFFNPDNPTIPVNTLAPKNAAPVVQYNPATGKLDGPAVFTSWDEEKTTTPTQTLMVFPIDKATAALNKQVQQLLAQQNSVFQYYELIGTQWPSAPNFPAFSNGVANQSNGLMLPSSPESILYKIPGKVVPVHLINTTMETFFQEGNQVAGPLADDYRLPAGLLADPNIVFATESCAGCHFSAGAVIGFKKDSRGRYIVQQMNNKNYRIPIYGQNSVEGMTGDADYSWLLQLRAKSKPYEGKDVVTLEEAGVLIPNNQILCPAEK</sequence>
<evidence type="ECO:0000313" key="2">
    <source>
        <dbReference type="Proteomes" id="UP000624703"/>
    </source>
</evidence>
<gene>
    <name evidence="1" type="ORF">JIN82_03245</name>
</gene>
<organism evidence="1 2">
    <name type="scientific">Persicirhabdus sediminis</name>
    <dbReference type="NCBI Taxonomy" id="454144"/>
    <lineage>
        <taxon>Bacteria</taxon>
        <taxon>Pseudomonadati</taxon>
        <taxon>Verrucomicrobiota</taxon>
        <taxon>Verrucomicrobiia</taxon>
        <taxon>Verrucomicrobiales</taxon>
        <taxon>Verrucomicrobiaceae</taxon>
        <taxon>Persicirhabdus</taxon>
    </lineage>
</organism>
<protein>
    <submittedName>
        <fullName evidence="1">Uncharacterized protein</fullName>
    </submittedName>
</protein>
<dbReference type="Proteomes" id="UP000624703">
    <property type="component" value="Unassembled WGS sequence"/>
</dbReference>
<proteinExistence type="predicted"/>
<reference evidence="1" key="1">
    <citation type="submission" date="2021-01" db="EMBL/GenBank/DDBJ databases">
        <title>Modified the classification status of verrucomicrobia.</title>
        <authorList>
            <person name="Feng X."/>
        </authorList>
    </citation>
    <scope>NUCLEOTIDE SEQUENCE</scope>
    <source>
        <strain evidence="1">_KCTC 22039</strain>
    </source>
</reference>
<name>A0A8J7MBQ0_9BACT</name>
<evidence type="ECO:0000313" key="1">
    <source>
        <dbReference type="EMBL" id="MBK1790167.1"/>
    </source>
</evidence>
<accession>A0A8J7MBQ0</accession>
<dbReference type="AlphaFoldDB" id="A0A8J7MBQ0"/>